<dbReference type="SUPFAM" id="SSF49354">
    <property type="entry name" value="PapD-like"/>
    <property type="match status" value="1"/>
</dbReference>
<feature type="signal peptide" evidence="9">
    <location>
        <begin position="1"/>
        <end position="23"/>
    </location>
</feature>
<comment type="similarity">
    <text evidence="2 8">Belongs to the periplasmic pilus chaperone family.</text>
</comment>
<dbReference type="InterPro" id="IPR013783">
    <property type="entry name" value="Ig-like_fold"/>
</dbReference>
<accession>H5UXQ9</accession>
<dbReference type="Proteomes" id="UP000010297">
    <property type="component" value="Unassembled WGS sequence"/>
</dbReference>
<dbReference type="FunFam" id="2.60.40.10:FF:000458">
    <property type="entry name" value="Molecular chaperone FimC"/>
    <property type="match status" value="1"/>
</dbReference>
<evidence type="ECO:0000259" key="10">
    <source>
        <dbReference type="Pfam" id="PF00345"/>
    </source>
</evidence>
<reference evidence="12 13" key="1">
    <citation type="submission" date="2012-02" db="EMBL/GenBank/DDBJ databases">
        <title>Whole genome shotgun sequence of Escherichia hermannii NBRC 105704.</title>
        <authorList>
            <person name="Yoshida I."/>
            <person name="Hosoyama A."/>
            <person name="Tsuchikane K."/>
            <person name="Katsumata H."/>
            <person name="Yamazaki S."/>
            <person name="Fujita N."/>
        </authorList>
    </citation>
    <scope>NUCLEOTIDE SEQUENCE [LARGE SCALE GENOMIC DNA]</scope>
    <source>
        <strain evidence="12 13">NBRC 105704</strain>
    </source>
</reference>
<dbReference type="AlphaFoldDB" id="H5UXQ9"/>
<proteinExistence type="inferred from homology"/>
<dbReference type="eggNOG" id="COG3121">
    <property type="taxonomic scope" value="Bacteria"/>
</dbReference>
<dbReference type="InterPro" id="IPR008962">
    <property type="entry name" value="PapD-like_sf"/>
</dbReference>
<keyword evidence="6 8" id="KW-0143">Chaperone</keyword>
<dbReference type="EMBL" id="BAFF01000001">
    <property type="protein sequence ID" value="GAB50690.1"/>
    <property type="molecule type" value="Genomic_DNA"/>
</dbReference>
<dbReference type="PROSITE" id="PS51257">
    <property type="entry name" value="PROKAR_LIPOPROTEIN"/>
    <property type="match status" value="1"/>
</dbReference>
<keyword evidence="7" id="KW-0393">Immunoglobulin domain</keyword>
<dbReference type="InterPro" id="IPR001829">
    <property type="entry name" value="Pili_assmbl_chaperone_bac"/>
</dbReference>
<feature type="domain" description="Pili assembly chaperone C-terminal" evidence="11">
    <location>
        <begin position="161"/>
        <end position="219"/>
    </location>
</feature>
<comment type="caution">
    <text evidence="12">The sequence shown here is derived from an EMBL/GenBank/DDBJ whole genome shotgun (WGS) entry which is preliminary data.</text>
</comment>
<keyword evidence="5" id="KW-0574">Periplasm</keyword>
<dbReference type="InterPro" id="IPR036316">
    <property type="entry name" value="Pili_assmbl_chap_C_dom_sf"/>
</dbReference>
<evidence type="ECO:0000259" key="11">
    <source>
        <dbReference type="Pfam" id="PF02753"/>
    </source>
</evidence>
<evidence type="ECO:0000256" key="7">
    <source>
        <dbReference type="ARBA" id="ARBA00023319"/>
    </source>
</evidence>
<dbReference type="GO" id="GO:0071555">
    <property type="term" value="P:cell wall organization"/>
    <property type="evidence" value="ECO:0007669"/>
    <property type="project" value="InterPro"/>
</dbReference>
<evidence type="ECO:0000256" key="3">
    <source>
        <dbReference type="ARBA" id="ARBA00022558"/>
    </source>
</evidence>
<evidence type="ECO:0000313" key="12">
    <source>
        <dbReference type="EMBL" id="GAB50690.1"/>
    </source>
</evidence>
<dbReference type="RefSeq" id="WP_002463408.1">
    <property type="nucleotide sequence ID" value="NZ_BAFF01000001.1"/>
</dbReference>
<evidence type="ECO:0000313" key="13">
    <source>
        <dbReference type="Proteomes" id="UP000010297"/>
    </source>
</evidence>
<dbReference type="InterPro" id="IPR018046">
    <property type="entry name" value="Pili_assmbl_chaperone_CS"/>
</dbReference>
<protein>
    <submittedName>
        <fullName evidence="12">Putative fimbrial chaperone protein YraI</fullName>
    </submittedName>
</protein>
<evidence type="ECO:0000256" key="1">
    <source>
        <dbReference type="ARBA" id="ARBA00004418"/>
    </source>
</evidence>
<keyword evidence="4 9" id="KW-0732">Signal</keyword>
<dbReference type="GeneID" id="92829332"/>
<dbReference type="PANTHER" id="PTHR30251:SF9">
    <property type="entry name" value="CHAPERONE PROTEIN CAF1M"/>
    <property type="match status" value="1"/>
</dbReference>
<evidence type="ECO:0000256" key="2">
    <source>
        <dbReference type="ARBA" id="ARBA00007399"/>
    </source>
</evidence>
<dbReference type="Pfam" id="PF02753">
    <property type="entry name" value="PapD_C"/>
    <property type="match status" value="1"/>
</dbReference>
<sequence length="226" mass="25622">MSRSFIFRIITTLFIIFACNANAGVVVGGTRLVYDGARKESSLRIENPDQIPYLIQSWVDTTEGVRTNIPFIITPPLFRLDAGQDNILRVIRVGGNLPEDRESLYWLNVKAIPSSEKKDNTLQIAIKTRIKFIYRPASIKQTPEESAKVLAWHQQGKKLVVKNNSPFYFTFFSVKTNGVKLHQDVRMVSPLSELSFDLPNEDKANKVEWQIINDFGGASKTYSLVL</sequence>
<dbReference type="InterPro" id="IPR050643">
    <property type="entry name" value="Periplasmic_pilus_chap"/>
</dbReference>
<keyword evidence="3" id="KW-1029">Fimbrium biogenesis</keyword>
<feature type="chain" id="PRO_5003600348" evidence="9">
    <location>
        <begin position="24"/>
        <end position="226"/>
    </location>
</feature>
<dbReference type="PRINTS" id="PR00969">
    <property type="entry name" value="CHAPERONPILI"/>
</dbReference>
<name>H5UXQ9_ATLHE</name>
<feature type="domain" description="Pili assembly chaperone N-terminal" evidence="10">
    <location>
        <begin position="24"/>
        <end position="139"/>
    </location>
</feature>
<dbReference type="Gene3D" id="2.60.40.10">
    <property type="entry name" value="Immunoglobulins"/>
    <property type="match status" value="2"/>
</dbReference>
<keyword evidence="13" id="KW-1185">Reference proteome</keyword>
<evidence type="ECO:0000256" key="6">
    <source>
        <dbReference type="ARBA" id="ARBA00023186"/>
    </source>
</evidence>
<organism evidence="12 13">
    <name type="scientific">Atlantibacter hermannii NBRC 105704</name>
    <dbReference type="NCBI Taxonomy" id="1115512"/>
    <lineage>
        <taxon>Bacteria</taxon>
        <taxon>Pseudomonadati</taxon>
        <taxon>Pseudomonadota</taxon>
        <taxon>Gammaproteobacteria</taxon>
        <taxon>Enterobacterales</taxon>
        <taxon>Enterobacteriaceae</taxon>
        <taxon>Atlantibacter</taxon>
    </lineage>
</organism>
<dbReference type="Pfam" id="PF00345">
    <property type="entry name" value="PapD_N"/>
    <property type="match status" value="1"/>
</dbReference>
<dbReference type="GO" id="GO:0030288">
    <property type="term" value="C:outer membrane-bounded periplasmic space"/>
    <property type="evidence" value="ECO:0007669"/>
    <property type="project" value="InterPro"/>
</dbReference>
<evidence type="ECO:0000256" key="9">
    <source>
        <dbReference type="SAM" id="SignalP"/>
    </source>
</evidence>
<evidence type="ECO:0000256" key="5">
    <source>
        <dbReference type="ARBA" id="ARBA00022764"/>
    </source>
</evidence>
<gene>
    <name evidence="12" type="primary">yraI</name>
    <name evidence="12" type="ORF">EH105704_01_07020</name>
</gene>
<dbReference type="PROSITE" id="PS00635">
    <property type="entry name" value="PILI_CHAPERONE"/>
    <property type="match status" value="1"/>
</dbReference>
<dbReference type="SUPFAM" id="SSF49584">
    <property type="entry name" value="Periplasmic chaperone C-domain"/>
    <property type="match status" value="1"/>
</dbReference>
<comment type="subcellular location">
    <subcellularLocation>
        <location evidence="1 8">Periplasm</location>
    </subcellularLocation>
</comment>
<evidence type="ECO:0000256" key="8">
    <source>
        <dbReference type="RuleBase" id="RU003918"/>
    </source>
</evidence>
<dbReference type="InterPro" id="IPR016147">
    <property type="entry name" value="Pili_assmbl_chaperone_N"/>
</dbReference>
<dbReference type="PANTHER" id="PTHR30251">
    <property type="entry name" value="PILUS ASSEMBLY CHAPERONE"/>
    <property type="match status" value="1"/>
</dbReference>
<evidence type="ECO:0000256" key="4">
    <source>
        <dbReference type="ARBA" id="ARBA00022729"/>
    </source>
</evidence>
<dbReference type="InterPro" id="IPR016148">
    <property type="entry name" value="Pili_assmbl_chaperone_C"/>
</dbReference>